<keyword evidence="4" id="KW-0862">Zinc</keyword>
<proteinExistence type="predicted"/>
<accession>A0AAV5LCF2</accession>
<evidence type="ECO:0000256" key="2">
    <source>
        <dbReference type="ARBA" id="ARBA00022737"/>
    </source>
</evidence>
<dbReference type="InterPro" id="IPR046349">
    <property type="entry name" value="C1-like_sf"/>
</dbReference>
<evidence type="ECO:0000256" key="1">
    <source>
        <dbReference type="ARBA" id="ARBA00022723"/>
    </source>
</evidence>
<dbReference type="InterPro" id="IPR002219">
    <property type="entry name" value="PKC_DAG/PE"/>
</dbReference>
<dbReference type="InterPro" id="IPR001965">
    <property type="entry name" value="Znf_PHD"/>
</dbReference>
<keyword evidence="7" id="KW-1185">Reference proteome</keyword>
<sequence length="677" mass="78812">MKLNHFSHPHPLVLVEDQEIDWISIVYHCSACKEVVEGSSYTCSECEFCLHKSCAELSREINHPFHPSHRLILYEQSQYPGGFVCNSCRKVKGNEEFVYHCSSCQFDLDIRCALLPKLITGDFPKLKHFSHEDSLFFLQNHYIEPQDQSCSACEEPISGPVYCCFDCLFFLHQKCFELPLEIKHPSHRKHSLALLPKPPNHPEKCSCHLCTKAYNGFIYYCSLCEFGIMIKYTFPDKVIKSLNHEHPFVLVSKPFSFICNACGIDGEYCFPYVCTECDIAVHKDCISLPQKIKTTRHKHPISHTYFLANYEGGNNVCGICWDEINLEYGSYHCLQCDYLVHVNCATEKYYFEVQHESKKSNEALKMPSDEWASMTGDLEERSSGDQDVIATEIMHFSHQHNLILSDEIKDICCDGCIQPISSTKFYYCTECDYSLHKRCVDLARKTRQWSLKTTLTLHYNHFFVCNWCGFFSSGFGYQPKYSLSMMCIRCFEVPENFTDRGHKHPLFFHRKYKGKCSGCGTRNGRFRCKYGDFALCRTCIVLPHTTWYKYDKHPLALTYHDDHDVDQCYCDICEEPRDPSKWFYHCEICKYSVHPSCVLGRSSYVKLGLTSTYDFHQHPLTFVKEEFDDFPCNDCSKRCENMFLKCSKSDCNYAVHCECRNKEVMIIEEDTKSEFRG</sequence>
<reference evidence="6 7" key="1">
    <citation type="journal article" date="2021" name="Commun. Biol.">
        <title>The genome of Shorea leprosula (Dipterocarpaceae) highlights the ecological relevance of drought in aseasonal tropical rainforests.</title>
        <authorList>
            <person name="Ng K.K.S."/>
            <person name="Kobayashi M.J."/>
            <person name="Fawcett J.A."/>
            <person name="Hatakeyama M."/>
            <person name="Paape T."/>
            <person name="Ng C.H."/>
            <person name="Ang C.C."/>
            <person name="Tnah L.H."/>
            <person name="Lee C.T."/>
            <person name="Nishiyama T."/>
            <person name="Sese J."/>
            <person name="O'Brien M.J."/>
            <person name="Copetti D."/>
            <person name="Mohd Noor M.I."/>
            <person name="Ong R.C."/>
            <person name="Putra M."/>
            <person name="Sireger I.Z."/>
            <person name="Indrioko S."/>
            <person name="Kosugi Y."/>
            <person name="Izuno A."/>
            <person name="Isagi Y."/>
            <person name="Lee S.L."/>
            <person name="Shimizu K.K."/>
        </authorList>
    </citation>
    <scope>NUCLEOTIDE SEQUENCE [LARGE SCALE GENOMIC DNA]</scope>
    <source>
        <strain evidence="6">214</strain>
    </source>
</reference>
<dbReference type="Proteomes" id="UP001054252">
    <property type="component" value="Unassembled WGS sequence"/>
</dbReference>
<keyword evidence="3" id="KW-0863">Zinc-finger</keyword>
<evidence type="ECO:0000313" key="6">
    <source>
        <dbReference type="EMBL" id="GKV34571.1"/>
    </source>
</evidence>
<dbReference type="PANTHER" id="PTHR32410">
    <property type="entry name" value="CYSTEINE/HISTIDINE-RICH C1 DOMAIN FAMILY PROTEIN"/>
    <property type="match status" value="1"/>
</dbReference>
<organism evidence="6 7">
    <name type="scientific">Rubroshorea leprosula</name>
    <dbReference type="NCBI Taxonomy" id="152421"/>
    <lineage>
        <taxon>Eukaryota</taxon>
        <taxon>Viridiplantae</taxon>
        <taxon>Streptophyta</taxon>
        <taxon>Embryophyta</taxon>
        <taxon>Tracheophyta</taxon>
        <taxon>Spermatophyta</taxon>
        <taxon>Magnoliopsida</taxon>
        <taxon>eudicotyledons</taxon>
        <taxon>Gunneridae</taxon>
        <taxon>Pentapetalae</taxon>
        <taxon>rosids</taxon>
        <taxon>malvids</taxon>
        <taxon>Malvales</taxon>
        <taxon>Dipterocarpaceae</taxon>
        <taxon>Rubroshorea</taxon>
    </lineage>
</organism>
<dbReference type="PANTHER" id="PTHR32410:SF163">
    <property type="entry name" value="DC1 DOMAIN-CONTAINING PROTEIN"/>
    <property type="match status" value="1"/>
</dbReference>
<dbReference type="EMBL" id="BPVZ01000106">
    <property type="protein sequence ID" value="GKV34571.1"/>
    <property type="molecule type" value="Genomic_DNA"/>
</dbReference>
<keyword evidence="2" id="KW-0677">Repeat</keyword>
<evidence type="ECO:0000259" key="5">
    <source>
        <dbReference type="PROSITE" id="PS50081"/>
    </source>
</evidence>
<feature type="domain" description="Phorbol-ester/DAG-type" evidence="5">
    <location>
        <begin position="302"/>
        <end position="352"/>
    </location>
</feature>
<dbReference type="GO" id="GO:0008270">
    <property type="term" value="F:zinc ion binding"/>
    <property type="evidence" value="ECO:0007669"/>
    <property type="project" value="UniProtKB-KW"/>
</dbReference>
<dbReference type="SUPFAM" id="SSF57889">
    <property type="entry name" value="Cysteine-rich domain"/>
    <property type="match status" value="7"/>
</dbReference>
<dbReference type="Pfam" id="PF03107">
    <property type="entry name" value="C1_2"/>
    <property type="match status" value="7"/>
</dbReference>
<dbReference type="InterPro" id="IPR053192">
    <property type="entry name" value="Vacuole_Formation_Reg"/>
</dbReference>
<dbReference type="AlphaFoldDB" id="A0AAV5LCF2"/>
<dbReference type="SMART" id="SM00249">
    <property type="entry name" value="PHD"/>
    <property type="match status" value="5"/>
</dbReference>
<evidence type="ECO:0000256" key="3">
    <source>
        <dbReference type="ARBA" id="ARBA00022771"/>
    </source>
</evidence>
<dbReference type="InterPro" id="IPR004146">
    <property type="entry name" value="DC1"/>
</dbReference>
<dbReference type="PROSITE" id="PS50081">
    <property type="entry name" value="ZF_DAG_PE_2"/>
    <property type="match status" value="1"/>
</dbReference>
<dbReference type="SMART" id="SM00109">
    <property type="entry name" value="C1"/>
    <property type="match status" value="5"/>
</dbReference>
<name>A0AAV5LCF2_9ROSI</name>
<evidence type="ECO:0000256" key="4">
    <source>
        <dbReference type="ARBA" id="ARBA00022833"/>
    </source>
</evidence>
<keyword evidence="1" id="KW-0479">Metal-binding</keyword>
<protein>
    <recommendedName>
        <fullName evidence="5">Phorbol-ester/DAG-type domain-containing protein</fullName>
    </recommendedName>
</protein>
<comment type="caution">
    <text evidence="6">The sequence shown here is derived from an EMBL/GenBank/DDBJ whole genome shotgun (WGS) entry which is preliminary data.</text>
</comment>
<evidence type="ECO:0000313" key="7">
    <source>
        <dbReference type="Proteomes" id="UP001054252"/>
    </source>
</evidence>
<gene>
    <name evidence="6" type="ORF">SLEP1_g42933</name>
</gene>